<gene>
    <name evidence="3" type="ORF">BI380_24690</name>
    <name evidence="4" type="ORF">PYR84_27895</name>
</gene>
<feature type="domain" description="ATP-grasp" evidence="2">
    <location>
        <begin position="113"/>
        <end position="285"/>
    </location>
</feature>
<dbReference type="InterPro" id="IPR011761">
    <property type="entry name" value="ATP-grasp"/>
</dbReference>
<keyword evidence="1" id="KW-0547">Nucleotide-binding</keyword>
<evidence type="ECO:0000313" key="5">
    <source>
        <dbReference type="Proteomes" id="UP000095607"/>
    </source>
</evidence>
<dbReference type="Gene3D" id="3.40.50.20">
    <property type="match status" value="1"/>
</dbReference>
<evidence type="ECO:0000256" key="1">
    <source>
        <dbReference type="PROSITE-ProRule" id="PRU00409"/>
    </source>
</evidence>
<keyword evidence="5" id="KW-1185">Reference proteome</keyword>
<sequence length="425" mass="48033">MNKKVKVLVFPCGAENATEIYQALRYSIHVEIFGASSMDDHGRYTFENYVGGLPNIKEPGFQAEFEALITRLKIDMVFATHDSVMEYLSEKTQIMDFFLVNGAPETTAVARKKSATYQMFAARDWSPKVFPNPDAVDVWPAVIKPDCGQGGQGVQVVHDLAEASMAFAKMASPVLMEYLPGDEVTVDCFTDRKGRLVWIGARTRERVRAGISMRSSLLPLDARIEGIAQDINATLKFRGPWFFQLKQDRGGCWKLLEFSCRVAGTMVAQRAKGVNLPLMAVHDYLERDVKALANRWVEMVDRRIVTKAEMEFRYETVFVDLDETLVIDGFAVPTVLAFIYQSIAARKKLVLITRHAKNVAETLSRARISLNLFDEIIHITDGSSKALYVVPDAIFIDNHFPERYEVMEKCNVPVFDVDAIEFFLR</sequence>
<dbReference type="PROSITE" id="PS50975">
    <property type="entry name" value="ATP_GRASP"/>
    <property type="match status" value="1"/>
</dbReference>
<reference evidence="4" key="2">
    <citation type="submission" date="2023-03" db="EMBL/GenBank/DDBJ databases">
        <title>Synergistic degradation of erythromycin by symbiotic bacteria Ery-6A and Ery-6B and application in simulated water remediation.</title>
        <authorList>
            <person name="Xu S."/>
        </authorList>
    </citation>
    <scope>NUCLEOTIDE SEQUENCE</scope>
    <source>
        <strain evidence="4">Ery-6A</strain>
    </source>
</reference>
<dbReference type="RefSeq" id="WP_046238665.1">
    <property type="nucleotide sequence ID" value="NZ_CBCSDN010000017.1"/>
</dbReference>
<evidence type="ECO:0000259" key="2">
    <source>
        <dbReference type="PROSITE" id="PS50975"/>
    </source>
</evidence>
<dbReference type="AlphaFoldDB" id="A0AAX3SL60"/>
<proteinExistence type="predicted"/>
<accession>A0AAX3SL60</accession>
<dbReference type="EMBL" id="CP017420">
    <property type="protein sequence ID" value="AOV04306.1"/>
    <property type="molecule type" value="Genomic_DNA"/>
</dbReference>
<evidence type="ECO:0000313" key="6">
    <source>
        <dbReference type="Proteomes" id="UP001219066"/>
    </source>
</evidence>
<dbReference type="GO" id="GO:0005524">
    <property type="term" value="F:ATP binding"/>
    <property type="evidence" value="ECO:0007669"/>
    <property type="project" value="UniProtKB-UniRule"/>
</dbReference>
<evidence type="ECO:0000313" key="4">
    <source>
        <dbReference type="EMBL" id="WFF80706.1"/>
    </source>
</evidence>
<dbReference type="Pfam" id="PF15632">
    <property type="entry name" value="ATPgrasp_Ter"/>
    <property type="match status" value="1"/>
</dbReference>
<dbReference type="SUPFAM" id="SSF56059">
    <property type="entry name" value="Glutathione synthetase ATP-binding domain-like"/>
    <property type="match status" value="1"/>
</dbReference>
<dbReference type="Proteomes" id="UP000095607">
    <property type="component" value="Chromosome"/>
</dbReference>
<reference evidence="3 5" key="1">
    <citation type="submission" date="2016-09" db="EMBL/GenBank/DDBJ databases">
        <title>Complete genome sequence of Deltia acidovorans CM13 isolated from murine proximal colonic tissue.</title>
        <authorList>
            <person name="Saffarian A."/>
        </authorList>
    </citation>
    <scope>NUCLEOTIDE SEQUENCE [LARGE SCALE GENOMIC DNA]</scope>
    <source>
        <strain evidence="3 5">CM13</strain>
    </source>
</reference>
<name>A0AAX3SL60_9BURK</name>
<dbReference type="GO" id="GO:0046872">
    <property type="term" value="F:metal ion binding"/>
    <property type="evidence" value="ECO:0007669"/>
    <property type="project" value="InterPro"/>
</dbReference>
<protein>
    <submittedName>
        <fullName evidence="4">ATP-grasp domain-containing protein</fullName>
    </submittedName>
    <submittedName>
        <fullName evidence="3">Carbamoyl-phosphate synthase large subunit</fullName>
    </submittedName>
</protein>
<keyword evidence="1" id="KW-0067">ATP-binding</keyword>
<organism evidence="4 6">
    <name type="scientific">Delftia tsuruhatensis</name>
    <dbReference type="NCBI Taxonomy" id="180282"/>
    <lineage>
        <taxon>Bacteria</taxon>
        <taxon>Pseudomonadati</taxon>
        <taxon>Pseudomonadota</taxon>
        <taxon>Betaproteobacteria</taxon>
        <taxon>Burkholderiales</taxon>
        <taxon>Comamonadaceae</taxon>
        <taxon>Delftia</taxon>
    </lineage>
</organism>
<dbReference type="EMBL" id="CP120956">
    <property type="protein sequence ID" value="WFF80706.1"/>
    <property type="molecule type" value="Genomic_DNA"/>
</dbReference>
<dbReference type="KEGG" id="dts:BI380_24690"/>
<evidence type="ECO:0000313" key="3">
    <source>
        <dbReference type="EMBL" id="AOV04306.1"/>
    </source>
</evidence>
<dbReference type="Proteomes" id="UP001219066">
    <property type="component" value="Chromosome"/>
</dbReference>
<dbReference type="Gene3D" id="3.30.470.20">
    <property type="entry name" value="ATP-grasp fold, B domain"/>
    <property type="match status" value="1"/>
</dbReference>